<name>A0ABV3NZN9_9ENTR</name>
<feature type="active site" evidence="1">
    <location>
        <position position="491"/>
    </location>
</feature>
<dbReference type="Proteomes" id="UP001555342">
    <property type="component" value="Unassembled WGS sequence"/>
</dbReference>
<dbReference type="PROSITE" id="PS50203">
    <property type="entry name" value="CALPAIN_CAT"/>
    <property type="match status" value="1"/>
</dbReference>
<keyword evidence="4" id="KW-1185">Reference proteome</keyword>
<keyword evidence="1" id="KW-0788">Thiol protease</keyword>
<organism evidence="3 4">
    <name type="scientific">Buttiauxella gaviniae</name>
    <dbReference type="NCBI Taxonomy" id="82990"/>
    <lineage>
        <taxon>Bacteria</taxon>
        <taxon>Pseudomonadati</taxon>
        <taxon>Pseudomonadota</taxon>
        <taxon>Gammaproteobacteria</taxon>
        <taxon>Enterobacterales</taxon>
        <taxon>Enterobacteriaceae</taxon>
        <taxon>Buttiauxella</taxon>
    </lineage>
</organism>
<dbReference type="RefSeq" id="WP_367597012.1">
    <property type="nucleotide sequence ID" value="NZ_JBFMVT010000002.1"/>
</dbReference>
<dbReference type="EMBL" id="JBFMVT010000002">
    <property type="protein sequence ID" value="MEW7315004.1"/>
    <property type="molecule type" value="Genomic_DNA"/>
</dbReference>
<dbReference type="InterPro" id="IPR001300">
    <property type="entry name" value="Peptidase_C2_calpain_cat"/>
</dbReference>
<evidence type="ECO:0000259" key="2">
    <source>
        <dbReference type="PROSITE" id="PS50203"/>
    </source>
</evidence>
<feature type="domain" description="Calpain catalytic" evidence="2">
    <location>
        <begin position="471"/>
        <end position="679"/>
    </location>
</feature>
<dbReference type="InterPro" id="IPR032675">
    <property type="entry name" value="LRR_dom_sf"/>
</dbReference>
<feature type="active site" evidence="1">
    <location>
        <position position="659"/>
    </location>
</feature>
<accession>A0ABV3NZN9</accession>
<dbReference type="Pfam" id="PF00648">
    <property type="entry name" value="Peptidase_C2"/>
    <property type="match status" value="1"/>
</dbReference>
<dbReference type="SUPFAM" id="SSF54001">
    <property type="entry name" value="Cysteine proteinases"/>
    <property type="match status" value="1"/>
</dbReference>
<keyword evidence="1 3" id="KW-0645">Protease</keyword>
<dbReference type="InterPro" id="IPR038765">
    <property type="entry name" value="Papain-like_cys_pep_sf"/>
</dbReference>
<feature type="active site" evidence="1">
    <location>
        <position position="641"/>
    </location>
</feature>
<comment type="caution">
    <text evidence="3">The sequence shown here is derived from an EMBL/GenBank/DDBJ whole genome shotgun (WGS) entry which is preliminary data.</text>
</comment>
<protein>
    <submittedName>
        <fullName evidence="3">C2 family cysteine protease</fullName>
    </submittedName>
</protein>
<evidence type="ECO:0000313" key="4">
    <source>
        <dbReference type="Proteomes" id="UP001555342"/>
    </source>
</evidence>
<keyword evidence="1" id="KW-0378">Hydrolase</keyword>
<evidence type="ECO:0000256" key="1">
    <source>
        <dbReference type="PROSITE-ProRule" id="PRU00239"/>
    </source>
</evidence>
<evidence type="ECO:0000313" key="3">
    <source>
        <dbReference type="EMBL" id="MEW7315004.1"/>
    </source>
</evidence>
<sequence length="735" mass="76446">MSTTQDATASPDVNTINGWTQADYDLLTADFVSTMTSDQIAAMAHPEWIPTATLGSLSASQVAALQSLTTLSNAQFGLLNLTSVSASVMAGWTKDVWAGLTAAQVSLFTKAQIGSFQHASWLPATAAAGLLPSQMAQLSSLYGQFSADWFNHLQLASFTALNASRLNQISAATLSGIDNTHLTALSAAQVASMNNLGAMACAKFGVLNISALSTTQIAALTRMQYEGLTQTQISSLSTTQVQALAHPEWLPAAFINNTDIAQFAALTPAQFADMKPSAIAALDSAHLAVFGGNLQSLSADVLLTIAPRLSQQQLASLTQQQTALLSLSDNTKDTLINSLSDSSLKSIMSSVSAGGNSLFSFQSIEAVLKGFAAGLSDGLSAAQYGDLNTYVQNIGTVCGTRSPTYSLVNCMTTGANGASVSWTSPVDGTLSRMGSLAVGTTSTQFNQLIANWFDGSNDPATSSSAHVEGRPLFVNGTPSINDIHQGGIGDCSLLGGLQAVVNVSPDFIKSMIVQNTNDTYSVRFFNKGVADWVTVDGKAPGNGANMSTSSWATILERANVAFEATYQNDVNAYSSLSGYGNNKLAEITGNTITDYKASHYTEAAWNSTVFDILKTAVLSGEAVDMGSEINTNDDTHFVKSHEMAITAFDADTSKFVITNPWGAYSATGTFEASMDQIWQGGVSEIHISNSAGANSATGQLVTAMASIAPTSAALTTSATQPASAGNALLAATQAA</sequence>
<proteinExistence type="predicted"/>
<reference evidence="3 4" key="1">
    <citation type="submission" date="2024-07" db="EMBL/GenBank/DDBJ databases">
        <authorList>
            <person name="Wang L."/>
        </authorList>
    </citation>
    <scope>NUCLEOTIDE SEQUENCE [LARGE SCALE GENOMIC DNA]</scope>
    <source>
        <strain evidence="3 4">WL359</strain>
    </source>
</reference>
<gene>
    <name evidence="3" type="ORF">AB1E22_20235</name>
</gene>
<dbReference type="Gene3D" id="3.80.10.10">
    <property type="entry name" value="Ribonuclease Inhibitor"/>
    <property type="match status" value="1"/>
</dbReference>
<dbReference type="GO" id="GO:0006508">
    <property type="term" value="P:proteolysis"/>
    <property type="evidence" value="ECO:0007669"/>
    <property type="project" value="UniProtKB-KW"/>
</dbReference>
<dbReference type="GO" id="GO:0008233">
    <property type="term" value="F:peptidase activity"/>
    <property type="evidence" value="ECO:0007669"/>
    <property type="project" value="UniProtKB-KW"/>
</dbReference>